<dbReference type="PROSITE" id="PS51421">
    <property type="entry name" value="RAS"/>
    <property type="match status" value="1"/>
</dbReference>
<dbReference type="InterPro" id="IPR005225">
    <property type="entry name" value="Small_GTP-bd"/>
</dbReference>
<dbReference type="PANTHER" id="PTHR47979">
    <property type="entry name" value="DRAB11-RELATED"/>
    <property type="match status" value="1"/>
</dbReference>
<dbReference type="KEGG" id="lmat:92514864"/>
<feature type="compositionally biased region" description="Polar residues" evidence="2">
    <location>
        <begin position="361"/>
        <end position="371"/>
    </location>
</feature>
<comment type="similarity">
    <text evidence="1">Belongs to the small GTPase superfamily. Rab family.</text>
</comment>
<dbReference type="SMART" id="SM00176">
    <property type="entry name" value="RAN"/>
    <property type="match status" value="1"/>
</dbReference>
<proteinExistence type="inferred from homology"/>
<evidence type="ECO:0000256" key="2">
    <source>
        <dbReference type="SAM" id="MobiDB-lite"/>
    </source>
</evidence>
<organism evidence="3 4">
    <name type="scientific">Leishmania martiniquensis</name>
    <dbReference type="NCBI Taxonomy" id="1580590"/>
    <lineage>
        <taxon>Eukaryota</taxon>
        <taxon>Discoba</taxon>
        <taxon>Euglenozoa</taxon>
        <taxon>Kinetoplastea</taxon>
        <taxon>Metakinetoplastina</taxon>
        <taxon>Trypanosomatida</taxon>
        <taxon>Trypanosomatidae</taxon>
        <taxon>Leishmaniinae</taxon>
        <taxon>Leishmania</taxon>
    </lineage>
</organism>
<dbReference type="CDD" id="cd00154">
    <property type="entry name" value="Rab"/>
    <property type="match status" value="1"/>
</dbReference>
<accession>A0A836KRV8</accession>
<dbReference type="SUPFAM" id="SSF52540">
    <property type="entry name" value="P-loop containing nucleoside triphosphate hydrolases"/>
    <property type="match status" value="1"/>
</dbReference>
<dbReference type="InterPro" id="IPR027417">
    <property type="entry name" value="P-loop_NTPase"/>
</dbReference>
<feature type="region of interest" description="Disordered" evidence="2">
    <location>
        <begin position="1"/>
        <end position="26"/>
    </location>
</feature>
<dbReference type="InterPro" id="IPR050209">
    <property type="entry name" value="Rab_GTPases_membrane_traffic"/>
</dbReference>
<protein>
    <recommendedName>
        <fullName evidence="5">Guanine nucleotide-binding protein-like protein</fullName>
    </recommendedName>
</protein>
<dbReference type="SMART" id="SM00175">
    <property type="entry name" value="RAB"/>
    <property type="match status" value="1"/>
</dbReference>
<dbReference type="OrthoDB" id="251992at2759"/>
<keyword evidence="4" id="KW-1185">Reference proteome</keyword>
<comment type="caution">
    <text evidence="3">The sequence shown here is derived from an EMBL/GenBank/DDBJ whole genome shotgun (WGS) entry which is preliminary data.</text>
</comment>
<dbReference type="EMBL" id="JAFEUZ010000014">
    <property type="protein sequence ID" value="KAG5483322.1"/>
    <property type="molecule type" value="Genomic_DNA"/>
</dbReference>
<gene>
    <name evidence="3" type="ORF">LSCM1_04868</name>
</gene>
<dbReference type="InterPro" id="IPR001806">
    <property type="entry name" value="Small_GTPase"/>
</dbReference>
<evidence type="ECO:0000313" key="3">
    <source>
        <dbReference type="EMBL" id="KAG5483322.1"/>
    </source>
</evidence>
<dbReference type="Pfam" id="PF00071">
    <property type="entry name" value="Ras"/>
    <property type="match status" value="1"/>
</dbReference>
<feature type="region of interest" description="Disordered" evidence="2">
    <location>
        <begin position="355"/>
        <end position="383"/>
    </location>
</feature>
<dbReference type="NCBIfam" id="TIGR00231">
    <property type="entry name" value="small_GTP"/>
    <property type="match status" value="1"/>
</dbReference>
<dbReference type="SMART" id="SM00174">
    <property type="entry name" value="RHO"/>
    <property type="match status" value="1"/>
</dbReference>
<reference evidence="4" key="2">
    <citation type="journal article" date="2021" name="Sci. Data">
        <title>Chromosome-scale genome sequencing, assembly and annotation of six genomes from subfamily Leishmaniinae.</title>
        <authorList>
            <person name="Almutairi H."/>
            <person name="Urbaniak M.D."/>
            <person name="Bates M.D."/>
            <person name="Jariyapan N."/>
            <person name="Kwakye-Nuako G."/>
            <person name="Thomaz Soccol V."/>
            <person name="Al-Salem W.S."/>
            <person name="Dillon R.J."/>
            <person name="Bates P.A."/>
            <person name="Gatherer D."/>
        </authorList>
    </citation>
    <scope>NUCLEOTIDE SEQUENCE [LARGE SCALE GENOMIC DNA]</scope>
</reference>
<dbReference type="PRINTS" id="PR00449">
    <property type="entry name" value="RASTRNSFRMNG"/>
</dbReference>
<evidence type="ECO:0000313" key="4">
    <source>
        <dbReference type="Proteomes" id="UP000673552"/>
    </source>
</evidence>
<dbReference type="GeneID" id="92514864"/>
<sequence>MLARTDSLESRDAMDRQDGAHKAEHLRDAEYLTTAHLTSATDASSSSLATASHTAASPFMTVSGPPPSSNAHATESLASTYAANLDGALLMPSPVGEHSRFLRTYKVLIVGEPGVGKSNLMHRYCCNEYDPRLPSTIGVEFTSREVKIPLGPVGVTETVVLQLWDTAGQERNAGVISNAFYRNAVGAIIVYDVTRHESLLNVPRWGARVTELARADCVCIIVGAKLDLLDAKTTTTSSATASGSLEALQEEADSISHAMGMRNFMTSALSGRGVLEAFTHLILAVDAVQAVPLYSSSICGGTHEARGSGQADGAPVQEPQLQTAVARISVSQMDETGDADGPYCWPRADKDGASLPRPCAASTQMTSSHTGASCAGGWRQRQPPWTTKKALDLRGFGPTLAEPGATAAAPPCSGARGC</sequence>
<evidence type="ECO:0008006" key="5">
    <source>
        <dbReference type="Google" id="ProtNLM"/>
    </source>
</evidence>
<dbReference type="FunFam" id="3.40.50.300:FF:001447">
    <property type="entry name" value="Ras-related protein Rab-1B"/>
    <property type="match status" value="1"/>
</dbReference>
<dbReference type="RefSeq" id="XP_067180125.1">
    <property type="nucleotide sequence ID" value="XM_067322352.1"/>
</dbReference>
<dbReference type="Proteomes" id="UP000673552">
    <property type="component" value="Unassembled WGS sequence"/>
</dbReference>
<evidence type="ECO:0000256" key="1">
    <source>
        <dbReference type="ARBA" id="ARBA00006270"/>
    </source>
</evidence>
<dbReference type="SMART" id="SM00173">
    <property type="entry name" value="RAS"/>
    <property type="match status" value="1"/>
</dbReference>
<dbReference type="PROSITE" id="PS51419">
    <property type="entry name" value="RAB"/>
    <property type="match status" value="1"/>
</dbReference>
<dbReference type="AlphaFoldDB" id="A0A836KRV8"/>
<name>A0A836KRV8_9TRYP</name>
<dbReference type="GO" id="GO:0003924">
    <property type="term" value="F:GTPase activity"/>
    <property type="evidence" value="ECO:0007669"/>
    <property type="project" value="InterPro"/>
</dbReference>
<dbReference type="GO" id="GO:0005525">
    <property type="term" value="F:GTP binding"/>
    <property type="evidence" value="ECO:0007669"/>
    <property type="project" value="InterPro"/>
</dbReference>
<dbReference type="Gene3D" id="3.40.50.300">
    <property type="entry name" value="P-loop containing nucleotide triphosphate hydrolases"/>
    <property type="match status" value="1"/>
</dbReference>
<reference evidence="4" key="1">
    <citation type="journal article" date="2021" name="Microbiol. Resour. Announc.">
        <title>LGAAP: Leishmaniinae Genome Assembly and Annotation Pipeline.</title>
        <authorList>
            <person name="Almutairi H."/>
            <person name="Urbaniak M.D."/>
            <person name="Bates M.D."/>
            <person name="Jariyapan N."/>
            <person name="Kwakye-Nuako G."/>
            <person name="Thomaz-Soccol V."/>
            <person name="Al-Salem W.S."/>
            <person name="Dillon R.J."/>
            <person name="Bates P.A."/>
            <person name="Gatherer D."/>
        </authorList>
    </citation>
    <scope>NUCLEOTIDE SEQUENCE [LARGE SCALE GENOMIC DNA]</scope>
</reference>